<gene>
    <name evidence="2" type="ORF">U2F25_01990</name>
</gene>
<dbReference type="Pfam" id="PF00550">
    <property type="entry name" value="PP-binding"/>
    <property type="match status" value="1"/>
</dbReference>
<name>A0ABU5J6T9_9ACTN</name>
<evidence type="ECO:0000259" key="1">
    <source>
        <dbReference type="PROSITE" id="PS50075"/>
    </source>
</evidence>
<dbReference type="Proteomes" id="UP001290101">
    <property type="component" value="Unassembled WGS sequence"/>
</dbReference>
<protein>
    <submittedName>
        <fullName evidence="2">Acyl carrier protein</fullName>
    </submittedName>
</protein>
<feature type="domain" description="Carrier" evidence="1">
    <location>
        <begin position="2"/>
        <end position="77"/>
    </location>
</feature>
<dbReference type="EMBL" id="JAXOTQ010000002">
    <property type="protein sequence ID" value="MDZ5488249.1"/>
    <property type="molecule type" value="Genomic_DNA"/>
</dbReference>
<keyword evidence="3" id="KW-1185">Reference proteome</keyword>
<organism evidence="2 3">
    <name type="scientific">Micromonospora sicca</name>
    <dbReference type="NCBI Taxonomy" id="2202420"/>
    <lineage>
        <taxon>Bacteria</taxon>
        <taxon>Bacillati</taxon>
        <taxon>Actinomycetota</taxon>
        <taxon>Actinomycetes</taxon>
        <taxon>Micromonosporales</taxon>
        <taxon>Micromonosporaceae</taxon>
        <taxon>Micromonospora</taxon>
    </lineage>
</organism>
<comment type="caution">
    <text evidence="2">The sequence shown here is derived from an EMBL/GenBank/DDBJ whole genome shotgun (WGS) entry which is preliminary data.</text>
</comment>
<sequence length="82" mass="8947">MPEVFTTVADLIEQVADVPAERISPDVRFETLANWTSLEALRLLAAIEDDLGVRLDLRAYLAVTVVGELVDLVAAELDGVPR</sequence>
<evidence type="ECO:0000313" key="3">
    <source>
        <dbReference type="Proteomes" id="UP001290101"/>
    </source>
</evidence>
<dbReference type="InterPro" id="IPR009081">
    <property type="entry name" value="PP-bd_ACP"/>
</dbReference>
<dbReference type="RefSeq" id="WP_322438905.1">
    <property type="nucleotide sequence ID" value="NZ_JAXOTQ010000002.1"/>
</dbReference>
<evidence type="ECO:0000313" key="2">
    <source>
        <dbReference type="EMBL" id="MDZ5488249.1"/>
    </source>
</evidence>
<dbReference type="Gene3D" id="1.10.1200.10">
    <property type="entry name" value="ACP-like"/>
    <property type="match status" value="1"/>
</dbReference>
<dbReference type="PROSITE" id="PS50075">
    <property type="entry name" value="CARRIER"/>
    <property type="match status" value="1"/>
</dbReference>
<dbReference type="SUPFAM" id="SSF47336">
    <property type="entry name" value="ACP-like"/>
    <property type="match status" value="1"/>
</dbReference>
<proteinExistence type="predicted"/>
<accession>A0ABU5J6T9</accession>
<reference evidence="2 3" key="1">
    <citation type="submission" date="2023-12" db="EMBL/GenBank/DDBJ databases">
        <title>Micromonospora sp. nov., isolated from Atacama Desert.</title>
        <authorList>
            <person name="Carro L."/>
            <person name="Golinska P."/>
            <person name="Klenk H.-P."/>
            <person name="Goodfellow M."/>
        </authorList>
    </citation>
    <scope>NUCLEOTIDE SEQUENCE [LARGE SCALE GENOMIC DNA]</scope>
    <source>
        <strain evidence="2 3">4G53</strain>
    </source>
</reference>
<dbReference type="InterPro" id="IPR036736">
    <property type="entry name" value="ACP-like_sf"/>
</dbReference>